<dbReference type="Gene3D" id="3.40.50.720">
    <property type="entry name" value="NAD(P)-binding Rossmann-like Domain"/>
    <property type="match status" value="1"/>
</dbReference>
<dbReference type="AlphaFoldDB" id="A0A6A6T3L0"/>
<dbReference type="OrthoDB" id="542013at2759"/>
<dbReference type="InterPro" id="IPR002347">
    <property type="entry name" value="SDR_fam"/>
</dbReference>
<gene>
    <name evidence="2" type="ORF">K491DRAFT_705075</name>
</gene>
<sequence length="327" mass="35470">MAQPPVPEGLDLLGQTGIITGGNTGIGFEAAHALLDLDLSRLIITTRSEAKGAEAVAKLEQLHPSAKIEAWTLDMLSYESIQAFARRCSVLDRIDFVILNAGTKSGDFITSENTGHEIVFQVNYLSTVLLALLLLPVLRTKHSPAKAARLTLIGSGLALTAKFPEQNADTIISAFDQPVAWGTQVAQERYSTTKLLLLMFLVKVKDYVNPEDVVVNVADPGFVKSAGLDRSLPAHVRAIFALMRSALGRDIKAAASTYVDAAVIKPDSTHGSWLSNWTVFPFPAIMHTPEGEKIIEKLWDETIEELDFVDAKGIFATRTLTAKTLSS</sequence>
<evidence type="ECO:0000313" key="2">
    <source>
        <dbReference type="EMBL" id="KAF2654669.1"/>
    </source>
</evidence>
<evidence type="ECO:0000256" key="1">
    <source>
        <dbReference type="ARBA" id="ARBA00023002"/>
    </source>
</evidence>
<keyword evidence="3" id="KW-1185">Reference proteome</keyword>
<keyword evidence="1" id="KW-0560">Oxidoreductase</keyword>
<reference evidence="2" key="1">
    <citation type="journal article" date="2020" name="Stud. Mycol.">
        <title>101 Dothideomycetes genomes: a test case for predicting lifestyles and emergence of pathogens.</title>
        <authorList>
            <person name="Haridas S."/>
            <person name="Albert R."/>
            <person name="Binder M."/>
            <person name="Bloem J."/>
            <person name="Labutti K."/>
            <person name="Salamov A."/>
            <person name="Andreopoulos B."/>
            <person name="Baker S."/>
            <person name="Barry K."/>
            <person name="Bills G."/>
            <person name="Bluhm B."/>
            <person name="Cannon C."/>
            <person name="Castanera R."/>
            <person name="Culley D."/>
            <person name="Daum C."/>
            <person name="Ezra D."/>
            <person name="Gonzalez J."/>
            <person name="Henrissat B."/>
            <person name="Kuo A."/>
            <person name="Liang C."/>
            <person name="Lipzen A."/>
            <person name="Lutzoni F."/>
            <person name="Magnuson J."/>
            <person name="Mondo S."/>
            <person name="Nolan M."/>
            <person name="Ohm R."/>
            <person name="Pangilinan J."/>
            <person name="Park H.-J."/>
            <person name="Ramirez L."/>
            <person name="Alfaro M."/>
            <person name="Sun H."/>
            <person name="Tritt A."/>
            <person name="Yoshinaga Y."/>
            <person name="Zwiers L.-H."/>
            <person name="Turgeon B."/>
            <person name="Goodwin S."/>
            <person name="Spatafora J."/>
            <person name="Crous P."/>
            <person name="Grigoriev I."/>
        </authorList>
    </citation>
    <scope>NUCLEOTIDE SEQUENCE</scope>
    <source>
        <strain evidence="2">CBS 122681</strain>
    </source>
</reference>
<evidence type="ECO:0000313" key="3">
    <source>
        <dbReference type="Proteomes" id="UP000799324"/>
    </source>
</evidence>
<dbReference type="PANTHER" id="PTHR43157:SF35">
    <property type="entry name" value="DEHYDROGENASE_REDUCTASE FAMILY PROTEIN, PUTATIVE-RELATED"/>
    <property type="match status" value="1"/>
</dbReference>
<dbReference type="Proteomes" id="UP000799324">
    <property type="component" value="Unassembled WGS sequence"/>
</dbReference>
<organism evidence="2 3">
    <name type="scientific">Lophiostoma macrostomum CBS 122681</name>
    <dbReference type="NCBI Taxonomy" id="1314788"/>
    <lineage>
        <taxon>Eukaryota</taxon>
        <taxon>Fungi</taxon>
        <taxon>Dikarya</taxon>
        <taxon>Ascomycota</taxon>
        <taxon>Pezizomycotina</taxon>
        <taxon>Dothideomycetes</taxon>
        <taxon>Pleosporomycetidae</taxon>
        <taxon>Pleosporales</taxon>
        <taxon>Lophiostomataceae</taxon>
        <taxon>Lophiostoma</taxon>
    </lineage>
</organism>
<proteinExistence type="predicted"/>
<accession>A0A6A6T3L0</accession>
<dbReference type="SUPFAM" id="SSF51735">
    <property type="entry name" value="NAD(P)-binding Rossmann-fold domains"/>
    <property type="match status" value="1"/>
</dbReference>
<dbReference type="PRINTS" id="PR00081">
    <property type="entry name" value="GDHRDH"/>
</dbReference>
<dbReference type="GO" id="GO:0016491">
    <property type="term" value="F:oxidoreductase activity"/>
    <property type="evidence" value="ECO:0007669"/>
    <property type="project" value="UniProtKB-KW"/>
</dbReference>
<dbReference type="EMBL" id="MU004360">
    <property type="protein sequence ID" value="KAF2654669.1"/>
    <property type="molecule type" value="Genomic_DNA"/>
</dbReference>
<dbReference type="Pfam" id="PF00106">
    <property type="entry name" value="adh_short"/>
    <property type="match status" value="1"/>
</dbReference>
<dbReference type="PANTHER" id="PTHR43157">
    <property type="entry name" value="PHOSPHATIDYLINOSITOL-GLYCAN BIOSYNTHESIS CLASS F PROTEIN-RELATED"/>
    <property type="match status" value="1"/>
</dbReference>
<name>A0A6A6T3L0_9PLEO</name>
<protein>
    <submittedName>
        <fullName evidence="2">Short chain dehydrogenase</fullName>
    </submittedName>
</protein>
<dbReference type="InterPro" id="IPR036291">
    <property type="entry name" value="NAD(P)-bd_dom_sf"/>
</dbReference>